<feature type="region of interest" description="Disordered" evidence="1">
    <location>
        <begin position="1"/>
        <end position="26"/>
    </location>
</feature>
<feature type="domain" description="DUF4283" evidence="3">
    <location>
        <begin position="62"/>
        <end position="146"/>
    </location>
</feature>
<protein>
    <submittedName>
        <fullName evidence="4">Uncharacterized protein</fullName>
    </submittedName>
</protein>
<dbReference type="Pfam" id="PF14111">
    <property type="entry name" value="DUF4283"/>
    <property type="match status" value="1"/>
</dbReference>
<feature type="compositionally biased region" description="Polar residues" evidence="1">
    <location>
        <begin position="318"/>
        <end position="336"/>
    </location>
</feature>
<dbReference type="SUPFAM" id="SSF56219">
    <property type="entry name" value="DNase I-like"/>
    <property type="match status" value="1"/>
</dbReference>
<proteinExistence type="predicted"/>
<dbReference type="PANTHER" id="PTHR31286">
    <property type="entry name" value="GLYCINE-RICH CELL WALL STRUCTURAL PROTEIN 1.8-LIKE"/>
    <property type="match status" value="1"/>
</dbReference>
<feature type="compositionally biased region" description="Low complexity" evidence="1">
    <location>
        <begin position="1"/>
        <end position="24"/>
    </location>
</feature>
<dbReference type="GO" id="GO:0003824">
    <property type="term" value="F:catalytic activity"/>
    <property type="evidence" value="ECO:0007669"/>
    <property type="project" value="InterPro"/>
</dbReference>
<feature type="compositionally biased region" description="Basic and acidic residues" evidence="1">
    <location>
        <begin position="256"/>
        <end position="265"/>
    </location>
</feature>
<comment type="caution">
    <text evidence="4">The sequence shown here is derived from an EMBL/GenBank/DDBJ whole genome shotgun (WGS) entry which is preliminary data.</text>
</comment>
<feature type="compositionally biased region" description="Basic residues" evidence="1">
    <location>
        <begin position="443"/>
        <end position="454"/>
    </location>
</feature>
<evidence type="ECO:0000313" key="4">
    <source>
        <dbReference type="EMBL" id="TKS04410.1"/>
    </source>
</evidence>
<dbReference type="Pfam" id="PF03372">
    <property type="entry name" value="Exo_endo_phos"/>
    <property type="match status" value="1"/>
</dbReference>
<accession>A0A4U5Q2V7</accession>
<evidence type="ECO:0000259" key="2">
    <source>
        <dbReference type="Pfam" id="PF03372"/>
    </source>
</evidence>
<feature type="compositionally biased region" description="Low complexity" evidence="1">
    <location>
        <begin position="283"/>
        <end position="306"/>
    </location>
</feature>
<organism evidence="4">
    <name type="scientific">Populus alba</name>
    <name type="common">White poplar</name>
    <dbReference type="NCBI Taxonomy" id="43335"/>
    <lineage>
        <taxon>Eukaryota</taxon>
        <taxon>Viridiplantae</taxon>
        <taxon>Streptophyta</taxon>
        <taxon>Embryophyta</taxon>
        <taxon>Tracheophyta</taxon>
        <taxon>Spermatophyta</taxon>
        <taxon>Magnoliopsida</taxon>
        <taxon>eudicotyledons</taxon>
        <taxon>Gunneridae</taxon>
        <taxon>Pentapetalae</taxon>
        <taxon>rosids</taxon>
        <taxon>fabids</taxon>
        <taxon>Malpighiales</taxon>
        <taxon>Salicaceae</taxon>
        <taxon>Saliceae</taxon>
        <taxon>Populus</taxon>
    </lineage>
</organism>
<feature type="compositionally biased region" description="Pro residues" evidence="1">
    <location>
        <begin position="339"/>
        <end position="349"/>
    </location>
</feature>
<feature type="region of interest" description="Disordered" evidence="1">
    <location>
        <begin position="253"/>
        <end position="356"/>
    </location>
</feature>
<sequence>MATVTTKLPTTTTSKPSTTSTQSSWADRVRISDSSTRFTLENLPRQPAGHRLQVSEDMLLENAEQWNRCMVGFFPGYKMPYHAVNKIASRVWRQCGLENVTATANGFLIFRFNTAENLHAILEKGPWMFGGKNIILQQWHPRFQFDKNKISTLPVWIRMHGLPFPLWSKQGLSLAASMIGRPLSCDEQTYNCTRLEYARVCVEIDATLPFVQEFDIDSPLSVDPITVTVDYEWKPARCDKCMVFGHSCSSTAEIKQQPKPDKGKGIADAPVPSPPNPNDQAQTGTTTSLTTSHNPSSSAPPVAHPATQDKGKGIIPSAVSQPDPTSANPHPHLNTSPNPVCPQPNPQPPHTSTLKTIAPIFPADPNVFCQDAIADTVPALCINANDARHQVPNLMDNAPCQESKMDSLGTQSDSTNVDMATIADTSSTSITVHDASPSSSPKTTKKKKGGRRRKEFTSNIHSTSPCRILVGWNSQKVSLTYENSSSQWLSCKVTAPSLIQPLKITFIYNHNTPAERTLLWNHLSHESSLNAGLPWLVMGDFNAILHTDDRVGGDMQWYRHQDDFRHCIRQSELIQIPYTGPRFTWHNGQHGTHTIQKKLDWIFGNQCLLSTWPGAHSTFQPRHISDHSAMIFNLLPVSCKRQVPFKFLNLWADRDDFIDTVTSSWQTQVTGSPIYIFTTKLRLLKTALKQFHRQHTSYITSRVIQSRDAWNAAQFNLAANPTSSEAMANERATAHHYMQLCKDEESFFRQKSRIQWLQLGDRNTTFFHKSLIHRQASLSTTPKAHFIYPV</sequence>
<dbReference type="InterPro" id="IPR005135">
    <property type="entry name" value="Endo/exonuclease/phosphatase"/>
</dbReference>
<evidence type="ECO:0000259" key="3">
    <source>
        <dbReference type="Pfam" id="PF14111"/>
    </source>
</evidence>
<feature type="compositionally biased region" description="Low complexity" evidence="1">
    <location>
        <begin position="426"/>
        <end position="442"/>
    </location>
</feature>
<evidence type="ECO:0000256" key="1">
    <source>
        <dbReference type="SAM" id="MobiDB-lite"/>
    </source>
</evidence>
<feature type="domain" description="Endonuclease/exonuclease/phosphatase" evidence="2">
    <location>
        <begin position="509"/>
        <end position="627"/>
    </location>
</feature>
<dbReference type="InterPro" id="IPR036691">
    <property type="entry name" value="Endo/exonu/phosph_ase_sf"/>
</dbReference>
<dbReference type="Gene3D" id="3.60.10.10">
    <property type="entry name" value="Endonuclease/exonuclease/phosphatase"/>
    <property type="match status" value="1"/>
</dbReference>
<reference evidence="4" key="1">
    <citation type="submission" date="2018-10" db="EMBL/GenBank/DDBJ databases">
        <title>Population genomic analysis revealed the cold adaptation of white poplar.</title>
        <authorList>
            <person name="Liu Y.-J."/>
        </authorList>
    </citation>
    <scope>NUCLEOTIDE SEQUENCE [LARGE SCALE GENOMIC DNA]</scope>
    <source>
        <strain evidence="4">PAL-ZL1</strain>
    </source>
</reference>
<dbReference type="EMBL" id="RCHU01000459">
    <property type="protein sequence ID" value="TKS04410.1"/>
    <property type="molecule type" value="Genomic_DNA"/>
</dbReference>
<feature type="region of interest" description="Disordered" evidence="1">
    <location>
        <begin position="426"/>
        <end position="456"/>
    </location>
</feature>
<gene>
    <name evidence="4" type="ORF">D5086_0000141350</name>
</gene>
<dbReference type="InterPro" id="IPR025558">
    <property type="entry name" value="DUF4283"/>
</dbReference>
<name>A0A4U5Q2V7_POPAL</name>
<dbReference type="InterPro" id="IPR040256">
    <property type="entry name" value="At4g02000-like"/>
</dbReference>
<dbReference type="AlphaFoldDB" id="A0A4U5Q2V7"/>
<dbReference type="PANTHER" id="PTHR31286:SF99">
    <property type="entry name" value="DUF4283 DOMAIN-CONTAINING PROTEIN"/>
    <property type="match status" value="1"/>
</dbReference>
<dbReference type="STRING" id="43335.A0A4U5Q2V7"/>